<dbReference type="EMBL" id="FNJI01000036">
    <property type="protein sequence ID" value="SDP70053.1"/>
    <property type="molecule type" value="Genomic_DNA"/>
</dbReference>
<name>A0A1H0UV69_9BACT</name>
<keyword evidence="2" id="KW-1185">Reference proteome</keyword>
<organism evidence="1 2">
    <name type="scientific">Desulforhopalus singaporensis</name>
    <dbReference type="NCBI Taxonomy" id="91360"/>
    <lineage>
        <taxon>Bacteria</taxon>
        <taxon>Pseudomonadati</taxon>
        <taxon>Thermodesulfobacteriota</taxon>
        <taxon>Desulfobulbia</taxon>
        <taxon>Desulfobulbales</taxon>
        <taxon>Desulfocapsaceae</taxon>
        <taxon>Desulforhopalus</taxon>
    </lineage>
</organism>
<protein>
    <submittedName>
        <fullName evidence="1">Uncharacterized protein</fullName>
    </submittedName>
</protein>
<sequence length="58" mass="7010">MTSEQLEDLFEEWSLYGAKQQRAILAEFLEREDEDPDLFEFLKVKLEIEGYWRKIGLL</sequence>
<evidence type="ECO:0000313" key="2">
    <source>
        <dbReference type="Proteomes" id="UP000199073"/>
    </source>
</evidence>
<evidence type="ECO:0000313" key="1">
    <source>
        <dbReference type="EMBL" id="SDP70053.1"/>
    </source>
</evidence>
<dbReference type="RefSeq" id="WP_176761310.1">
    <property type="nucleotide sequence ID" value="NZ_FNJI01000036.1"/>
</dbReference>
<accession>A0A1H0UV69</accession>
<gene>
    <name evidence="1" type="ORF">SAMN05660330_03741</name>
</gene>
<reference evidence="1 2" key="1">
    <citation type="submission" date="2016-10" db="EMBL/GenBank/DDBJ databases">
        <authorList>
            <person name="de Groot N.N."/>
        </authorList>
    </citation>
    <scope>NUCLEOTIDE SEQUENCE [LARGE SCALE GENOMIC DNA]</scope>
    <source>
        <strain evidence="1 2">DSM 12130</strain>
    </source>
</reference>
<dbReference type="Proteomes" id="UP000199073">
    <property type="component" value="Unassembled WGS sequence"/>
</dbReference>
<proteinExistence type="predicted"/>
<dbReference type="AlphaFoldDB" id="A0A1H0UV69"/>
<dbReference type="STRING" id="91360.SAMN05660330_03741"/>